<keyword evidence="3" id="KW-1185">Reference proteome</keyword>
<dbReference type="RefSeq" id="WP_121864402.1">
    <property type="nucleotide sequence ID" value="NZ_RDEX01000001.1"/>
</dbReference>
<feature type="transmembrane region" description="Helical" evidence="1">
    <location>
        <begin position="86"/>
        <end position="107"/>
    </location>
</feature>
<feature type="transmembrane region" description="Helical" evidence="1">
    <location>
        <begin position="113"/>
        <end position="134"/>
    </location>
</feature>
<accession>A0A3L9L6I3</accession>
<name>A0A3L9L6I3_9MICC</name>
<sequence length="143" mass="14666">MNAPATRSRTTAPGPRPWTASVVAATVGVEALALLLSALALFTTLFTGHVLPVAGIVFGTVVLAGGAVWLAAAARGAWAGLRWPRAAVLVSQAFLLIVGLSFLQMALGGWGLVVAAVAVVTILCLLAPSTVAWMHRTRDDAAR</sequence>
<protein>
    <submittedName>
        <fullName evidence="2">Uncharacterized protein</fullName>
    </submittedName>
</protein>
<dbReference type="EMBL" id="RDEX01000001">
    <property type="protein sequence ID" value="RLY94613.1"/>
    <property type="molecule type" value="Genomic_DNA"/>
</dbReference>
<keyword evidence="1" id="KW-1133">Transmembrane helix</keyword>
<comment type="caution">
    <text evidence="2">The sequence shown here is derived from an EMBL/GenBank/DDBJ whole genome shotgun (WGS) entry which is preliminary data.</text>
</comment>
<dbReference type="Proteomes" id="UP000277871">
    <property type="component" value="Unassembled WGS sequence"/>
</dbReference>
<gene>
    <name evidence="2" type="ORF">EAE32_05475</name>
</gene>
<feature type="transmembrane region" description="Helical" evidence="1">
    <location>
        <begin position="53"/>
        <end position="74"/>
    </location>
</feature>
<feature type="transmembrane region" description="Helical" evidence="1">
    <location>
        <begin position="21"/>
        <end position="47"/>
    </location>
</feature>
<evidence type="ECO:0000313" key="2">
    <source>
        <dbReference type="EMBL" id="RLY94613.1"/>
    </source>
</evidence>
<organism evidence="2 3">
    <name type="scientific">Kocuria tytonicola</name>
    <dbReference type="NCBI Taxonomy" id="2055946"/>
    <lineage>
        <taxon>Bacteria</taxon>
        <taxon>Bacillati</taxon>
        <taxon>Actinomycetota</taxon>
        <taxon>Actinomycetes</taxon>
        <taxon>Micrococcales</taxon>
        <taxon>Micrococcaceae</taxon>
        <taxon>Kocuria</taxon>
    </lineage>
</organism>
<proteinExistence type="predicted"/>
<keyword evidence="1" id="KW-0472">Membrane</keyword>
<keyword evidence="1" id="KW-0812">Transmembrane</keyword>
<evidence type="ECO:0000256" key="1">
    <source>
        <dbReference type="SAM" id="Phobius"/>
    </source>
</evidence>
<reference evidence="2 3" key="1">
    <citation type="submission" date="2018-10" db="EMBL/GenBank/DDBJ databases">
        <title>Kocuria tytonicola, new bacteria from the preen glands of American barn owls (Tyto furcata).</title>
        <authorList>
            <person name="Braun M.S."/>
            <person name="Wang E."/>
            <person name="Zimmermann S."/>
            <person name="Boutin S."/>
            <person name="Wagner H."/>
            <person name="Wink M."/>
        </authorList>
    </citation>
    <scope>NUCLEOTIDE SEQUENCE [LARGE SCALE GENOMIC DNA]</scope>
    <source>
        <strain evidence="2 3">473</strain>
    </source>
</reference>
<dbReference type="AlphaFoldDB" id="A0A3L9L6I3"/>
<evidence type="ECO:0000313" key="3">
    <source>
        <dbReference type="Proteomes" id="UP000277871"/>
    </source>
</evidence>